<comment type="caution">
    <text evidence="1">The sequence shown here is derived from an EMBL/GenBank/DDBJ whole genome shotgun (WGS) entry which is preliminary data.</text>
</comment>
<gene>
    <name evidence="1" type="ORF">BE17_12885</name>
</gene>
<dbReference type="EMBL" id="JEMB01001844">
    <property type="protein sequence ID" value="KYF84806.1"/>
    <property type="molecule type" value="Genomic_DNA"/>
</dbReference>
<organism evidence="1 2">
    <name type="scientific">Sorangium cellulosum</name>
    <name type="common">Polyangium cellulosum</name>
    <dbReference type="NCBI Taxonomy" id="56"/>
    <lineage>
        <taxon>Bacteria</taxon>
        <taxon>Pseudomonadati</taxon>
        <taxon>Myxococcota</taxon>
        <taxon>Polyangia</taxon>
        <taxon>Polyangiales</taxon>
        <taxon>Polyangiaceae</taxon>
        <taxon>Sorangium</taxon>
    </lineage>
</organism>
<evidence type="ECO:0008006" key="3">
    <source>
        <dbReference type="Google" id="ProtNLM"/>
    </source>
</evidence>
<sequence>MGIDVVGQTFTEVRGSAGTATPVMDRCPGSQVILGFRGLIGELGESFIHGQIRAQCGHLALDGAGPYTIAATPGDMTPVEGGYGTEPWEMLCPENQVVVGFSGWSGSYLDLLFIACAPLLVTGAPGDLRVEVGPVTWPDGVGGDGGSEFPDTFCGASQVANLVQTVVSGAPISAIGLGCATPSLTY</sequence>
<dbReference type="Proteomes" id="UP000075635">
    <property type="component" value="Unassembled WGS sequence"/>
</dbReference>
<proteinExistence type="predicted"/>
<accession>A0A150RXF0</accession>
<protein>
    <recommendedName>
        <fullName evidence="3">Jacalin-type lectin domain-containing protein</fullName>
    </recommendedName>
</protein>
<reference evidence="1 2" key="1">
    <citation type="submission" date="2014-02" db="EMBL/GenBank/DDBJ databases">
        <title>The small core and large imbalanced accessory genome model reveals a collaborative survival strategy of Sorangium cellulosum strains in nature.</title>
        <authorList>
            <person name="Han K."/>
            <person name="Peng R."/>
            <person name="Blom J."/>
            <person name="Li Y.-Z."/>
        </authorList>
    </citation>
    <scope>NUCLEOTIDE SEQUENCE [LARGE SCALE GENOMIC DNA]</scope>
    <source>
        <strain evidence="1 2">So0011-07</strain>
    </source>
</reference>
<evidence type="ECO:0000313" key="2">
    <source>
        <dbReference type="Proteomes" id="UP000075635"/>
    </source>
</evidence>
<evidence type="ECO:0000313" key="1">
    <source>
        <dbReference type="EMBL" id="KYF84806.1"/>
    </source>
</evidence>
<name>A0A150RXF0_SORCE</name>
<dbReference type="AlphaFoldDB" id="A0A150RXF0"/>